<organism evidence="1 2">
    <name type="scientific">Actinoplanes campanulatus</name>
    <dbReference type="NCBI Taxonomy" id="113559"/>
    <lineage>
        <taxon>Bacteria</taxon>
        <taxon>Bacillati</taxon>
        <taxon>Actinomycetota</taxon>
        <taxon>Actinomycetes</taxon>
        <taxon>Micromonosporales</taxon>
        <taxon>Micromonosporaceae</taxon>
        <taxon>Actinoplanes</taxon>
    </lineage>
</organism>
<dbReference type="InterPro" id="IPR014710">
    <property type="entry name" value="RmlC-like_jellyroll"/>
</dbReference>
<reference evidence="1 2" key="1">
    <citation type="submission" date="2020-08" db="EMBL/GenBank/DDBJ databases">
        <title>Genomic Encyclopedia of Type Strains, Phase III (KMG-III): the genomes of soil and plant-associated and newly described type strains.</title>
        <authorList>
            <person name="Whitman W."/>
        </authorList>
    </citation>
    <scope>NUCLEOTIDE SEQUENCE [LARGE SCALE GENOMIC DNA]</scope>
    <source>
        <strain evidence="1 2">CECT 3287</strain>
    </source>
</reference>
<sequence>MTGVVEMRGLIRVGLGGVVVVGAVMTASPAYATPGHGVTVKVIGQWTVKDTDYVLREITIRPGGATGWHRHPGLVFANVRAGTLTHRMSDCVTVHRYRAGEDLMEAPEEPRAHLGENRGSEPLILDVVYVSPKGVPLSTDAPDPGCAR</sequence>
<dbReference type="AlphaFoldDB" id="A0A7W5FCZ7"/>
<gene>
    <name evidence="1" type="ORF">FHR83_001441</name>
</gene>
<keyword evidence="1" id="KW-0223">Dioxygenase</keyword>
<dbReference type="RefSeq" id="WP_203833673.1">
    <property type="nucleotide sequence ID" value="NZ_BMPW01000002.1"/>
</dbReference>
<evidence type="ECO:0000313" key="1">
    <source>
        <dbReference type="EMBL" id="MBB3093792.1"/>
    </source>
</evidence>
<dbReference type="Gene3D" id="2.60.120.10">
    <property type="entry name" value="Jelly Rolls"/>
    <property type="match status" value="1"/>
</dbReference>
<evidence type="ECO:0000313" key="2">
    <source>
        <dbReference type="Proteomes" id="UP000590749"/>
    </source>
</evidence>
<dbReference type="Proteomes" id="UP000590749">
    <property type="component" value="Unassembled WGS sequence"/>
</dbReference>
<accession>A0A7W5FCZ7</accession>
<comment type="caution">
    <text evidence="1">The sequence shown here is derived from an EMBL/GenBank/DDBJ whole genome shotgun (WGS) entry which is preliminary data.</text>
</comment>
<keyword evidence="2" id="KW-1185">Reference proteome</keyword>
<dbReference type="EMBL" id="JACHXF010000002">
    <property type="protein sequence ID" value="MBB3093792.1"/>
    <property type="molecule type" value="Genomic_DNA"/>
</dbReference>
<dbReference type="SUPFAM" id="SSF51182">
    <property type="entry name" value="RmlC-like cupins"/>
    <property type="match status" value="1"/>
</dbReference>
<keyword evidence="1" id="KW-0560">Oxidoreductase</keyword>
<dbReference type="InterPro" id="IPR011051">
    <property type="entry name" value="RmlC_Cupin_sf"/>
</dbReference>
<protein>
    <submittedName>
        <fullName evidence="1">Quercetin dioxygenase-like cupin family protein</fullName>
    </submittedName>
</protein>
<dbReference type="GO" id="GO:0051213">
    <property type="term" value="F:dioxygenase activity"/>
    <property type="evidence" value="ECO:0007669"/>
    <property type="project" value="UniProtKB-KW"/>
</dbReference>
<proteinExistence type="predicted"/>
<name>A0A7W5FCZ7_9ACTN</name>